<keyword evidence="3" id="KW-1185">Reference proteome</keyword>
<dbReference type="Pfam" id="PF05402">
    <property type="entry name" value="PqqD"/>
    <property type="match status" value="1"/>
</dbReference>
<name>A0ABW1QW72_9ACTN</name>
<organism evidence="2 3">
    <name type="scientific">Nocardioides yefusunii</name>
    <dbReference type="NCBI Taxonomy" id="2500546"/>
    <lineage>
        <taxon>Bacteria</taxon>
        <taxon>Bacillati</taxon>
        <taxon>Actinomycetota</taxon>
        <taxon>Actinomycetes</taxon>
        <taxon>Propionibacteriales</taxon>
        <taxon>Nocardioidaceae</taxon>
        <taxon>Nocardioides</taxon>
    </lineage>
</organism>
<dbReference type="RefSeq" id="WP_378528527.1">
    <property type="nucleotide sequence ID" value="NZ_JBHSQI010000002.1"/>
</dbReference>
<dbReference type="InterPro" id="IPR008792">
    <property type="entry name" value="PQQD"/>
</dbReference>
<proteinExistence type="predicted"/>
<protein>
    <submittedName>
        <fullName evidence="2">PqqD family peptide modification chaperone</fullName>
    </submittedName>
</protein>
<sequence length="96" mass="9634">AAGSGALSHSPDVAHTSVDPSGRHALVDLSSPSTPPRILAGPAAVIWECVDGSRDRAAVVAAVADEVGLSPDEVRDDVEGFVGELLGLGLLREGPA</sequence>
<comment type="caution">
    <text evidence="2">The sequence shown here is derived from an EMBL/GenBank/DDBJ whole genome shotgun (WGS) entry which is preliminary data.</text>
</comment>
<dbReference type="EMBL" id="JBHSQI010000002">
    <property type="protein sequence ID" value="MFC6152628.1"/>
    <property type="molecule type" value="Genomic_DNA"/>
</dbReference>
<feature type="region of interest" description="Disordered" evidence="1">
    <location>
        <begin position="1"/>
        <end position="36"/>
    </location>
</feature>
<gene>
    <name evidence="2" type="ORF">ACFPWU_02980</name>
</gene>
<reference evidence="3" key="1">
    <citation type="journal article" date="2019" name="Int. J. Syst. Evol. Microbiol.">
        <title>The Global Catalogue of Microorganisms (GCM) 10K type strain sequencing project: providing services to taxonomists for standard genome sequencing and annotation.</title>
        <authorList>
            <consortium name="The Broad Institute Genomics Platform"/>
            <consortium name="The Broad Institute Genome Sequencing Center for Infectious Disease"/>
            <person name="Wu L."/>
            <person name="Ma J."/>
        </authorList>
    </citation>
    <scope>NUCLEOTIDE SEQUENCE [LARGE SCALE GENOMIC DNA]</scope>
    <source>
        <strain evidence="3">DFY28</strain>
    </source>
</reference>
<dbReference type="Gene3D" id="1.10.10.1150">
    <property type="entry name" value="Coenzyme PQQ synthesis protein D (PqqD)"/>
    <property type="match status" value="1"/>
</dbReference>
<evidence type="ECO:0000313" key="3">
    <source>
        <dbReference type="Proteomes" id="UP001596098"/>
    </source>
</evidence>
<dbReference type="InterPro" id="IPR041881">
    <property type="entry name" value="PqqD_sf"/>
</dbReference>
<dbReference type="Proteomes" id="UP001596098">
    <property type="component" value="Unassembled WGS sequence"/>
</dbReference>
<evidence type="ECO:0000313" key="2">
    <source>
        <dbReference type="EMBL" id="MFC6152628.1"/>
    </source>
</evidence>
<feature type="non-terminal residue" evidence="2">
    <location>
        <position position="1"/>
    </location>
</feature>
<evidence type="ECO:0000256" key="1">
    <source>
        <dbReference type="SAM" id="MobiDB-lite"/>
    </source>
</evidence>
<accession>A0ABW1QW72</accession>